<comment type="caution">
    <text evidence="1">The sequence shown here is derived from an EMBL/GenBank/DDBJ whole genome shotgun (WGS) entry which is preliminary data.</text>
</comment>
<name>A0ABN1DXL1_9ACTN</name>
<reference evidence="1 2" key="1">
    <citation type="journal article" date="2019" name="Int. J. Syst. Evol. Microbiol.">
        <title>The Global Catalogue of Microorganisms (GCM) 10K type strain sequencing project: providing services to taxonomists for standard genome sequencing and annotation.</title>
        <authorList>
            <consortium name="The Broad Institute Genomics Platform"/>
            <consortium name="The Broad Institute Genome Sequencing Center for Infectious Disease"/>
            <person name="Wu L."/>
            <person name="Ma J."/>
        </authorList>
    </citation>
    <scope>NUCLEOTIDE SEQUENCE [LARGE SCALE GENOMIC DNA]</scope>
    <source>
        <strain evidence="1 2">JCM 5052</strain>
    </source>
</reference>
<sequence>MTNAPQSETARDRFIAVLRSRGMLRPGEEWVIDANLKAFAHELAEQQRAVNFEWYGEDATGASMARDELADLIDPEKP</sequence>
<accession>A0ABN1DXL1</accession>
<keyword evidence="2" id="KW-1185">Reference proteome</keyword>
<proteinExistence type="predicted"/>
<dbReference type="Proteomes" id="UP001501576">
    <property type="component" value="Unassembled WGS sequence"/>
</dbReference>
<gene>
    <name evidence="1" type="ORF">GCM10010390_66150</name>
</gene>
<evidence type="ECO:0000313" key="2">
    <source>
        <dbReference type="Proteomes" id="UP001501576"/>
    </source>
</evidence>
<evidence type="ECO:0000313" key="1">
    <source>
        <dbReference type="EMBL" id="GAA0554801.1"/>
    </source>
</evidence>
<organism evidence="1 2">
    <name type="scientific">Streptomyces mordarskii</name>
    <dbReference type="NCBI Taxonomy" id="1226758"/>
    <lineage>
        <taxon>Bacteria</taxon>
        <taxon>Bacillati</taxon>
        <taxon>Actinomycetota</taxon>
        <taxon>Actinomycetes</taxon>
        <taxon>Kitasatosporales</taxon>
        <taxon>Streptomycetaceae</taxon>
        <taxon>Streptomyces</taxon>
    </lineage>
</organism>
<dbReference type="EMBL" id="BAAABZ010000071">
    <property type="protein sequence ID" value="GAA0554801.1"/>
    <property type="molecule type" value="Genomic_DNA"/>
</dbReference>
<protein>
    <submittedName>
        <fullName evidence="1">Uncharacterized protein</fullName>
    </submittedName>
</protein>
<dbReference type="RefSeq" id="WP_346160878.1">
    <property type="nucleotide sequence ID" value="NZ_BAAABZ010000071.1"/>
</dbReference>